<dbReference type="AlphaFoldDB" id="A0AAN5I6D6"/>
<dbReference type="SUPFAM" id="SSF53927">
    <property type="entry name" value="Cytidine deaminase-like"/>
    <property type="match status" value="1"/>
</dbReference>
<dbReference type="InterPro" id="IPR015517">
    <property type="entry name" value="dCMP_deaminase-rel"/>
</dbReference>
<evidence type="ECO:0000313" key="2">
    <source>
        <dbReference type="EMBL" id="GMR53174.1"/>
    </source>
</evidence>
<dbReference type="Gene3D" id="3.40.140.10">
    <property type="entry name" value="Cytidine Deaminase, domain 2"/>
    <property type="match status" value="1"/>
</dbReference>
<keyword evidence="3" id="KW-1185">Reference proteome</keyword>
<protein>
    <recommendedName>
        <fullName evidence="4">CMP/dCMP-type deaminase domain-containing protein</fullName>
    </recommendedName>
</protein>
<dbReference type="InterPro" id="IPR016193">
    <property type="entry name" value="Cytidine_deaminase-like"/>
</dbReference>
<gene>
    <name evidence="2" type="ORF">PMAYCL1PPCAC_23369</name>
</gene>
<dbReference type="EMBL" id="BTRK01000005">
    <property type="protein sequence ID" value="GMR53174.1"/>
    <property type="molecule type" value="Genomic_DNA"/>
</dbReference>
<organism evidence="2 3">
    <name type="scientific">Pristionchus mayeri</name>
    <dbReference type="NCBI Taxonomy" id="1317129"/>
    <lineage>
        <taxon>Eukaryota</taxon>
        <taxon>Metazoa</taxon>
        <taxon>Ecdysozoa</taxon>
        <taxon>Nematoda</taxon>
        <taxon>Chromadorea</taxon>
        <taxon>Rhabditida</taxon>
        <taxon>Rhabditina</taxon>
        <taxon>Diplogasteromorpha</taxon>
        <taxon>Diplogasteroidea</taxon>
        <taxon>Neodiplogasteridae</taxon>
        <taxon>Pristionchus</taxon>
    </lineage>
</organism>
<evidence type="ECO:0008006" key="4">
    <source>
        <dbReference type="Google" id="ProtNLM"/>
    </source>
</evidence>
<dbReference type="Proteomes" id="UP001328107">
    <property type="component" value="Unassembled WGS sequence"/>
</dbReference>
<sequence length="125" mass="13472">VGCVVLCAETGRTLGTGYNTPSVGFTKDEIDWNASRPTVPNEWIDSKFPYVQHAAVMGMITARGKLNGKMILILNSHPCHECAITMACGGDVVKVIYRNPPKGVSENAAVSIMKRAGIESEQLHV</sequence>
<dbReference type="GO" id="GO:0005737">
    <property type="term" value="C:cytoplasm"/>
    <property type="evidence" value="ECO:0007669"/>
    <property type="project" value="TreeGrafter"/>
</dbReference>
<proteinExistence type="predicted"/>
<reference evidence="3" key="1">
    <citation type="submission" date="2022-10" db="EMBL/GenBank/DDBJ databases">
        <title>Genome assembly of Pristionchus species.</title>
        <authorList>
            <person name="Yoshida K."/>
            <person name="Sommer R.J."/>
        </authorList>
    </citation>
    <scope>NUCLEOTIDE SEQUENCE [LARGE SCALE GENOMIC DNA]</scope>
    <source>
        <strain evidence="3">RS5460</strain>
    </source>
</reference>
<accession>A0AAN5I6D6</accession>
<dbReference type="PANTHER" id="PTHR11086">
    <property type="entry name" value="DEOXYCYTIDYLATE DEAMINASE-RELATED"/>
    <property type="match status" value="1"/>
</dbReference>
<dbReference type="GO" id="GO:0004132">
    <property type="term" value="F:dCMP deaminase activity"/>
    <property type="evidence" value="ECO:0007669"/>
    <property type="project" value="TreeGrafter"/>
</dbReference>
<feature type="non-terminal residue" evidence="2">
    <location>
        <position position="1"/>
    </location>
</feature>
<keyword evidence="1" id="KW-0378">Hydrolase</keyword>
<evidence type="ECO:0000256" key="1">
    <source>
        <dbReference type="ARBA" id="ARBA00022801"/>
    </source>
</evidence>
<name>A0AAN5I6D6_9BILA</name>
<comment type="caution">
    <text evidence="2">The sequence shown here is derived from an EMBL/GenBank/DDBJ whole genome shotgun (WGS) entry which is preliminary data.</text>
</comment>
<evidence type="ECO:0000313" key="3">
    <source>
        <dbReference type="Proteomes" id="UP001328107"/>
    </source>
</evidence>
<dbReference type="PANTHER" id="PTHR11086:SF18">
    <property type="entry name" value="DEOXYCYTIDYLATE DEAMINASE"/>
    <property type="match status" value="1"/>
</dbReference>